<name>A0A383ES83_9ZZZZ</name>
<proteinExistence type="predicted"/>
<evidence type="ECO:0000313" key="1">
    <source>
        <dbReference type="EMBL" id="SVE59832.1"/>
    </source>
</evidence>
<sequence length="132" mass="15264">MLKKIVYLFKDISIVLIGWFSIVQGAYLENIPVNLHQPDGSELTFLTTGDEFYVRLHDANNYTIIQSQDDGYYYYAQLINYKVVPTIFRADQPLPSVNNLERGIQVTKEEYLQRRNNYNSHGRGRDAPTIGT</sequence>
<dbReference type="AlphaFoldDB" id="A0A383ES83"/>
<accession>A0A383ES83</accession>
<organism evidence="1">
    <name type="scientific">marine metagenome</name>
    <dbReference type="NCBI Taxonomy" id="408172"/>
    <lineage>
        <taxon>unclassified sequences</taxon>
        <taxon>metagenomes</taxon>
        <taxon>ecological metagenomes</taxon>
    </lineage>
</organism>
<protein>
    <submittedName>
        <fullName evidence="1">Uncharacterized protein</fullName>
    </submittedName>
</protein>
<feature type="non-terminal residue" evidence="1">
    <location>
        <position position="132"/>
    </location>
</feature>
<reference evidence="1" key="1">
    <citation type="submission" date="2018-05" db="EMBL/GenBank/DDBJ databases">
        <authorList>
            <person name="Lanie J.A."/>
            <person name="Ng W.-L."/>
            <person name="Kazmierczak K.M."/>
            <person name="Andrzejewski T.M."/>
            <person name="Davidsen T.M."/>
            <person name="Wayne K.J."/>
            <person name="Tettelin H."/>
            <person name="Glass J.I."/>
            <person name="Rusch D."/>
            <person name="Podicherti R."/>
            <person name="Tsui H.-C.T."/>
            <person name="Winkler M.E."/>
        </authorList>
    </citation>
    <scope>NUCLEOTIDE SEQUENCE</scope>
</reference>
<dbReference type="EMBL" id="UINC01228496">
    <property type="protein sequence ID" value="SVE59832.1"/>
    <property type="molecule type" value="Genomic_DNA"/>
</dbReference>
<gene>
    <name evidence="1" type="ORF">METZ01_LOCUS512686</name>
</gene>